<dbReference type="InterPro" id="IPR036388">
    <property type="entry name" value="WH-like_DNA-bd_sf"/>
</dbReference>
<dbReference type="OrthoDB" id="8659436at2"/>
<comment type="similarity">
    <text evidence="1">Belongs to the Fur family.</text>
</comment>
<dbReference type="GO" id="GO:1900376">
    <property type="term" value="P:regulation of secondary metabolite biosynthetic process"/>
    <property type="evidence" value="ECO:0007669"/>
    <property type="project" value="TreeGrafter"/>
</dbReference>
<keyword evidence="7" id="KW-0479">Metal-binding</keyword>
<evidence type="ECO:0000313" key="8">
    <source>
        <dbReference type="EMBL" id="SHJ53345.1"/>
    </source>
</evidence>
<feature type="binding site" evidence="7">
    <location>
        <position position="88"/>
    </location>
    <ligand>
        <name>Zn(2+)</name>
        <dbReference type="ChEBI" id="CHEBI:29105"/>
    </ligand>
</feature>
<feature type="binding site" evidence="7">
    <location>
        <position position="91"/>
    </location>
    <ligand>
        <name>Zn(2+)</name>
        <dbReference type="ChEBI" id="CHEBI:29105"/>
    </ligand>
</feature>
<keyword evidence="4" id="KW-0805">Transcription regulation</keyword>
<evidence type="ECO:0000256" key="4">
    <source>
        <dbReference type="ARBA" id="ARBA00023015"/>
    </source>
</evidence>
<evidence type="ECO:0000256" key="2">
    <source>
        <dbReference type="ARBA" id="ARBA00022491"/>
    </source>
</evidence>
<evidence type="ECO:0000256" key="1">
    <source>
        <dbReference type="ARBA" id="ARBA00007957"/>
    </source>
</evidence>
<feature type="binding site" evidence="7">
    <location>
        <position position="128"/>
    </location>
    <ligand>
        <name>Zn(2+)</name>
        <dbReference type="ChEBI" id="CHEBI:29105"/>
    </ligand>
</feature>
<evidence type="ECO:0000256" key="6">
    <source>
        <dbReference type="ARBA" id="ARBA00023163"/>
    </source>
</evidence>
<comment type="cofactor">
    <cofactor evidence="7">
        <name>Zn(2+)</name>
        <dbReference type="ChEBI" id="CHEBI:29105"/>
    </cofactor>
    <text evidence="7">Binds 1 zinc ion per subunit.</text>
</comment>
<dbReference type="InterPro" id="IPR002481">
    <property type="entry name" value="FUR"/>
</dbReference>
<dbReference type="STRING" id="1121393.SAMN02745216_01850"/>
<proteinExistence type="inferred from homology"/>
<keyword evidence="5" id="KW-0238">DNA-binding</keyword>
<dbReference type="PANTHER" id="PTHR33202:SF7">
    <property type="entry name" value="FERRIC UPTAKE REGULATION PROTEIN"/>
    <property type="match status" value="1"/>
</dbReference>
<evidence type="ECO:0000256" key="7">
    <source>
        <dbReference type="PIRSR" id="PIRSR602481-1"/>
    </source>
</evidence>
<dbReference type="SUPFAM" id="SSF46785">
    <property type="entry name" value="Winged helix' DNA-binding domain"/>
    <property type="match status" value="1"/>
</dbReference>
<gene>
    <name evidence="8" type="ORF">SAMN02745216_01850</name>
</gene>
<dbReference type="Gene3D" id="1.10.10.10">
    <property type="entry name" value="Winged helix-like DNA-binding domain superfamily/Winged helix DNA-binding domain"/>
    <property type="match status" value="1"/>
</dbReference>
<dbReference type="Pfam" id="PF01475">
    <property type="entry name" value="FUR"/>
    <property type="match status" value="1"/>
</dbReference>
<feature type="binding site" evidence="7">
    <location>
        <position position="131"/>
    </location>
    <ligand>
        <name>Zn(2+)</name>
        <dbReference type="ChEBI" id="CHEBI:29105"/>
    </ligand>
</feature>
<dbReference type="Gene3D" id="3.30.1490.190">
    <property type="match status" value="1"/>
</dbReference>
<protein>
    <submittedName>
        <fullName evidence="8">Fur family transcriptional regulator, ferric uptake regulator</fullName>
    </submittedName>
</protein>
<dbReference type="AlphaFoldDB" id="A0A1M6K384"/>
<keyword evidence="2" id="KW-0678">Repressor</keyword>
<dbReference type="Proteomes" id="UP000183994">
    <property type="component" value="Unassembled WGS sequence"/>
</dbReference>
<keyword evidence="9" id="KW-1185">Reference proteome</keyword>
<evidence type="ECO:0000256" key="3">
    <source>
        <dbReference type="ARBA" id="ARBA00022833"/>
    </source>
</evidence>
<accession>A0A1M6K384</accession>
<keyword evidence="3 7" id="KW-0862">Zinc</keyword>
<dbReference type="InterPro" id="IPR043135">
    <property type="entry name" value="Fur_C"/>
</dbReference>
<name>A0A1M6K384_9BACT</name>
<keyword evidence="6" id="KW-0804">Transcription</keyword>
<dbReference type="PANTHER" id="PTHR33202">
    <property type="entry name" value="ZINC UPTAKE REGULATION PROTEIN"/>
    <property type="match status" value="1"/>
</dbReference>
<dbReference type="GO" id="GO:0008270">
    <property type="term" value="F:zinc ion binding"/>
    <property type="evidence" value="ECO:0007669"/>
    <property type="project" value="TreeGrafter"/>
</dbReference>
<dbReference type="CDD" id="cd07153">
    <property type="entry name" value="Fur_like"/>
    <property type="match status" value="1"/>
</dbReference>
<dbReference type="GO" id="GO:0000976">
    <property type="term" value="F:transcription cis-regulatory region binding"/>
    <property type="evidence" value="ECO:0007669"/>
    <property type="project" value="TreeGrafter"/>
</dbReference>
<sequence>MNMESDKQQFRMTRQRKVILEELRKVTSHPTADQVYEMVRKRLPRISLATVYRNLETLSAAGEVLKLEVSGTQRRYDGDTSEHHHARCAMCGSVIDIPAKAFPMPKIPSEAIEGFDISGYRLELTGLCQNCRATKAV</sequence>
<dbReference type="GO" id="GO:0045892">
    <property type="term" value="P:negative regulation of DNA-templated transcription"/>
    <property type="evidence" value="ECO:0007669"/>
    <property type="project" value="TreeGrafter"/>
</dbReference>
<organism evidence="8 9">
    <name type="scientific">Desulfatibacillum alkenivorans DSM 16219</name>
    <dbReference type="NCBI Taxonomy" id="1121393"/>
    <lineage>
        <taxon>Bacteria</taxon>
        <taxon>Pseudomonadati</taxon>
        <taxon>Thermodesulfobacteriota</taxon>
        <taxon>Desulfobacteria</taxon>
        <taxon>Desulfobacterales</taxon>
        <taxon>Desulfatibacillaceae</taxon>
        <taxon>Desulfatibacillum</taxon>
    </lineage>
</organism>
<evidence type="ECO:0000256" key="5">
    <source>
        <dbReference type="ARBA" id="ARBA00023125"/>
    </source>
</evidence>
<evidence type="ECO:0000313" key="9">
    <source>
        <dbReference type="Proteomes" id="UP000183994"/>
    </source>
</evidence>
<dbReference type="EMBL" id="FQZU01000008">
    <property type="protein sequence ID" value="SHJ53345.1"/>
    <property type="molecule type" value="Genomic_DNA"/>
</dbReference>
<reference evidence="9" key="1">
    <citation type="submission" date="2016-11" db="EMBL/GenBank/DDBJ databases">
        <authorList>
            <person name="Varghese N."/>
            <person name="Submissions S."/>
        </authorList>
    </citation>
    <scope>NUCLEOTIDE SEQUENCE [LARGE SCALE GENOMIC DNA]</scope>
    <source>
        <strain evidence="9">DSM 16219</strain>
    </source>
</reference>
<dbReference type="GO" id="GO:0003700">
    <property type="term" value="F:DNA-binding transcription factor activity"/>
    <property type="evidence" value="ECO:0007669"/>
    <property type="project" value="InterPro"/>
</dbReference>
<dbReference type="InterPro" id="IPR036390">
    <property type="entry name" value="WH_DNA-bd_sf"/>
</dbReference>